<sequence>MWWIIGIILFLIINICIIILSRLYITLLYLHRDDRDFLQVELRFLRWVKIKKEVPLIAIDKEEMSIKTKEKTEVGSKDKGEQSKSYTPKDIYNQIKSIQDFLKRVVGLHKIIRRFLQKVHVESFKWDTQVGTPSASTTGTICGAIWSVKGCIVGILSQYLQLKQKPEMYVTPFFQQKHSVTRLECMISFRFGQAIFAVFQIVRYTKGKIPKWRKKTA</sequence>
<dbReference type="Proteomes" id="UP000030147">
    <property type="component" value="Unassembled WGS sequence"/>
</dbReference>
<accession>A0A0A2TDL5</accession>
<evidence type="ECO:0000313" key="2">
    <source>
        <dbReference type="EMBL" id="KGP73644.1"/>
    </source>
</evidence>
<dbReference type="Pfam" id="PF11167">
    <property type="entry name" value="DUF2953"/>
    <property type="match status" value="1"/>
</dbReference>
<reference evidence="2 3" key="1">
    <citation type="journal article" date="2015" name="Stand. Genomic Sci.">
        <title>High quality draft genome sequence of the moderately halophilic bacterium Pontibacillus yanchengensis Y32(T) and comparison among Pontibacillus genomes.</title>
        <authorList>
            <person name="Huang J."/>
            <person name="Qiao Z.X."/>
            <person name="Tang J.W."/>
            <person name="Wang G."/>
        </authorList>
    </citation>
    <scope>NUCLEOTIDE SEQUENCE [LARGE SCALE GENOMIC DNA]</scope>
    <source>
        <strain evidence="2 3">Y32</strain>
    </source>
</reference>
<feature type="transmembrane region" description="Helical" evidence="1">
    <location>
        <begin position="6"/>
        <end position="30"/>
    </location>
</feature>
<evidence type="ECO:0000256" key="1">
    <source>
        <dbReference type="SAM" id="Phobius"/>
    </source>
</evidence>
<comment type="caution">
    <text evidence="2">The sequence shown here is derived from an EMBL/GenBank/DDBJ whole genome shotgun (WGS) entry which is preliminary data.</text>
</comment>
<gene>
    <name evidence="2" type="ORF">N782_03200</name>
</gene>
<evidence type="ECO:0000313" key="3">
    <source>
        <dbReference type="Proteomes" id="UP000030147"/>
    </source>
</evidence>
<dbReference type="OrthoDB" id="1683589at2"/>
<organism evidence="2 3">
    <name type="scientific">Pontibacillus yanchengensis Y32</name>
    <dbReference type="NCBI Taxonomy" id="1385514"/>
    <lineage>
        <taxon>Bacteria</taxon>
        <taxon>Bacillati</taxon>
        <taxon>Bacillota</taxon>
        <taxon>Bacilli</taxon>
        <taxon>Bacillales</taxon>
        <taxon>Bacillaceae</taxon>
        <taxon>Pontibacillus</taxon>
    </lineage>
</organism>
<dbReference type="AlphaFoldDB" id="A0A0A2TDL5"/>
<dbReference type="RefSeq" id="WP_036817156.1">
    <property type="nucleotide sequence ID" value="NZ_AVBF01000010.1"/>
</dbReference>
<dbReference type="eggNOG" id="ENOG50330CC">
    <property type="taxonomic scope" value="Bacteria"/>
</dbReference>
<name>A0A0A2TDL5_9BACI</name>
<evidence type="ECO:0008006" key="4">
    <source>
        <dbReference type="Google" id="ProtNLM"/>
    </source>
</evidence>
<keyword evidence="1" id="KW-1133">Transmembrane helix</keyword>
<proteinExistence type="predicted"/>
<protein>
    <recommendedName>
        <fullName evidence="4">DUF2953 domain-containing protein</fullName>
    </recommendedName>
</protein>
<keyword evidence="3" id="KW-1185">Reference proteome</keyword>
<dbReference type="EMBL" id="AVBF01000010">
    <property type="protein sequence ID" value="KGP73644.1"/>
    <property type="molecule type" value="Genomic_DNA"/>
</dbReference>
<keyword evidence="1" id="KW-0472">Membrane</keyword>
<dbReference type="STRING" id="1385514.N782_03200"/>
<dbReference type="InterPro" id="IPR021338">
    <property type="entry name" value="DUF2953"/>
</dbReference>
<keyword evidence="1" id="KW-0812">Transmembrane</keyword>